<comment type="caution">
    <text evidence="3">The sequence shown here is derived from an EMBL/GenBank/DDBJ whole genome shotgun (WGS) entry which is preliminary data.</text>
</comment>
<dbReference type="SUPFAM" id="SSF53850">
    <property type="entry name" value="Periplasmic binding protein-like II"/>
    <property type="match status" value="1"/>
</dbReference>
<organism evidence="3 4">
    <name type="scientific">Celerinatantimonas yamalensis</name>
    <dbReference type="NCBI Taxonomy" id="559956"/>
    <lineage>
        <taxon>Bacteria</taxon>
        <taxon>Pseudomonadati</taxon>
        <taxon>Pseudomonadota</taxon>
        <taxon>Gammaproteobacteria</taxon>
        <taxon>Celerinatantimonadaceae</taxon>
        <taxon>Celerinatantimonas</taxon>
    </lineage>
</organism>
<dbReference type="Proteomes" id="UP001629953">
    <property type="component" value="Unassembled WGS sequence"/>
</dbReference>
<accession>A0ABW9G4E9</accession>
<dbReference type="EMBL" id="JBEQCT010000001">
    <property type="protein sequence ID" value="MFM2484105.1"/>
    <property type="molecule type" value="Genomic_DNA"/>
</dbReference>
<evidence type="ECO:0000256" key="1">
    <source>
        <dbReference type="ARBA" id="ARBA00022729"/>
    </source>
</evidence>
<keyword evidence="1 2" id="KW-0732">Signal</keyword>
<dbReference type="Pfam" id="PF03480">
    <property type="entry name" value="DctP"/>
    <property type="match status" value="1"/>
</dbReference>
<dbReference type="InterPro" id="IPR038404">
    <property type="entry name" value="TRAP_DctP_sf"/>
</dbReference>
<keyword evidence="4" id="KW-1185">Reference proteome</keyword>
<dbReference type="CDD" id="cd13671">
    <property type="entry name" value="PBP2_TRAP_SBP_like_3"/>
    <property type="match status" value="1"/>
</dbReference>
<dbReference type="NCBIfam" id="NF037995">
    <property type="entry name" value="TRAP_S1"/>
    <property type="match status" value="1"/>
</dbReference>
<proteinExistence type="predicted"/>
<dbReference type="PIRSF" id="PIRSF006470">
    <property type="entry name" value="DctB"/>
    <property type="match status" value="1"/>
</dbReference>
<dbReference type="InterPro" id="IPR004682">
    <property type="entry name" value="TRAP_DctP"/>
</dbReference>
<dbReference type="NCBIfam" id="TIGR00787">
    <property type="entry name" value="dctP"/>
    <property type="match status" value="1"/>
</dbReference>
<dbReference type="PANTHER" id="PTHR33376:SF2">
    <property type="entry name" value="DICARBOXYLATE-BINDING PERIPLASMIC PROTEIN"/>
    <property type="match status" value="1"/>
</dbReference>
<feature type="signal peptide" evidence="2">
    <location>
        <begin position="1"/>
        <end position="25"/>
    </location>
</feature>
<dbReference type="PANTHER" id="PTHR33376">
    <property type="match status" value="1"/>
</dbReference>
<dbReference type="Gene3D" id="3.40.190.170">
    <property type="entry name" value="Bacterial extracellular solute-binding protein, family 7"/>
    <property type="match status" value="1"/>
</dbReference>
<evidence type="ECO:0000313" key="4">
    <source>
        <dbReference type="Proteomes" id="UP001629953"/>
    </source>
</evidence>
<sequence length="324" mass="36463">MIRLAQLTTLLLGGNLLLLSSHANATVLKLAHNLDNNHVVAVAFQHMAKEVNEQSHGSLKIRIYPNGQMGGPRENLEMLQQGALDMTKAMASELEPFDSIFSIFSLPYLFSSSEQYHKVLYGPVEEELANHIKPKGLYPIGVYVGGSRSFYAKKPIRTPDDLKGLRVRVITTPTTIRMIQLLGGSPAPIPFGEVYTALQQGVVDAAENNIPSYVQTRHMEITPYFSADQHTSIPDYLVISTRSWNKLTAEQQKILKTAIEHSEQYEQKLWTAQVKKSKAQAIKVGVHFIEVDKTAFREKLKPMWLEMEKDPEQARLLKEIQAIQ</sequence>
<feature type="chain" id="PRO_5046363623" evidence="2">
    <location>
        <begin position="26"/>
        <end position="324"/>
    </location>
</feature>
<name>A0ABW9G4E9_9GAMM</name>
<dbReference type="InterPro" id="IPR018389">
    <property type="entry name" value="DctP_fam"/>
</dbReference>
<evidence type="ECO:0000256" key="2">
    <source>
        <dbReference type="SAM" id="SignalP"/>
    </source>
</evidence>
<protein>
    <submittedName>
        <fullName evidence="3">TRAP transporter substrate-binding protein</fullName>
    </submittedName>
</protein>
<evidence type="ECO:0000313" key="3">
    <source>
        <dbReference type="EMBL" id="MFM2484105.1"/>
    </source>
</evidence>
<gene>
    <name evidence="3" type="ORF">ABUE30_03335</name>
</gene>
<reference evidence="3 4" key="1">
    <citation type="journal article" date="2013" name="Int. J. Syst. Evol. Microbiol.">
        <title>Celerinatantimonas yamalensis sp. nov., a cold-adapted diazotrophic bacterium from a cold permafrost brine.</title>
        <authorList>
            <person name="Shcherbakova V."/>
            <person name="Chuvilskaya N."/>
            <person name="Rivkina E."/>
            <person name="Demidov N."/>
            <person name="Uchaeva V."/>
            <person name="Suetin S."/>
            <person name="Suzina N."/>
            <person name="Gilichinsky D."/>
        </authorList>
    </citation>
    <scope>NUCLEOTIDE SEQUENCE [LARGE SCALE GENOMIC DNA]</scope>
    <source>
        <strain evidence="3 4">C7</strain>
    </source>
</reference>